<evidence type="ECO:0000313" key="2">
    <source>
        <dbReference type="EMBL" id="KAF0029357.1"/>
    </source>
</evidence>
<dbReference type="InterPro" id="IPR043502">
    <property type="entry name" value="DNA/RNA_pol_sf"/>
</dbReference>
<evidence type="ECO:0000313" key="3">
    <source>
        <dbReference type="Proteomes" id="UP000438429"/>
    </source>
</evidence>
<organism evidence="2 3">
    <name type="scientific">Scophthalmus maximus</name>
    <name type="common">Turbot</name>
    <name type="synonym">Psetta maxima</name>
    <dbReference type="NCBI Taxonomy" id="52904"/>
    <lineage>
        <taxon>Eukaryota</taxon>
        <taxon>Metazoa</taxon>
        <taxon>Chordata</taxon>
        <taxon>Craniata</taxon>
        <taxon>Vertebrata</taxon>
        <taxon>Euteleostomi</taxon>
        <taxon>Actinopterygii</taxon>
        <taxon>Neopterygii</taxon>
        <taxon>Teleostei</taxon>
        <taxon>Neoteleostei</taxon>
        <taxon>Acanthomorphata</taxon>
        <taxon>Carangaria</taxon>
        <taxon>Pleuronectiformes</taxon>
        <taxon>Pleuronectoidei</taxon>
        <taxon>Scophthalmidae</taxon>
        <taxon>Scophthalmus</taxon>
    </lineage>
</organism>
<proteinExistence type="predicted"/>
<dbReference type="InterPro" id="IPR008042">
    <property type="entry name" value="Retrotrans_Pao"/>
</dbReference>
<dbReference type="EMBL" id="VEVO01000016">
    <property type="protein sequence ID" value="KAF0029357.1"/>
    <property type="molecule type" value="Genomic_DNA"/>
</dbReference>
<comment type="caution">
    <text evidence="2">The sequence shown here is derived from an EMBL/GenBank/DDBJ whole genome shotgun (WGS) entry which is preliminary data.</text>
</comment>
<protein>
    <submittedName>
        <fullName evidence="2">Uncharacterized protein</fullName>
    </submittedName>
</protein>
<dbReference type="AlphaFoldDB" id="A0A6A4S8A6"/>
<dbReference type="PANTHER" id="PTHR47331">
    <property type="entry name" value="PHD-TYPE DOMAIN-CONTAINING PROTEIN"/>
    <property type="match status" value="1"/>
</dbReference>
<gene>
    <name evidence="2" type="ORF">F2P81_018462</name>
</gene>
<reference evidence="2 3" key="1">
    <citation type="submission" date="2019-06" db="EMBL/GenBank/DDBJ databases">
        <title>Draft genomes of female and male turbot (Scophthalmus maximus).</title>
        <authorList>
            <person name="Xu H."/>
            <person name="Xu X.-W."/>
            <person name="Shao C."/>
            <person name="Chen S."/>
        </authorList>
    </citation>
    <scope>NUCLEOTIDE SEQUENCE [LARGE SCALE GENOMIC DNA]</scope>
    <source>
        <strain evidence="2">Ysfricsl-2016a</strain>
        <tissue evidence="2">Blood</tissue>
    </source>
</reference>
<dbReference type="SUPFAM" id="SSF56672">
    <property type="entry name" value="DNA/RNA polymerases"/>
    <property type="match status" value="1"/>
</dbReference>
<dbReference type="PANTHER" id="PTHR47331:SF7">
    <property type="match status" value="1"/>
</dbReference>
<name>A0A6A4S8A6_SCOMX</name>
<dbReference type="Proteomes" id="UP000438429">
    <property type="component" value="Unassembled WGS sequence"/>
</dbReference>
<evidence type="ECO:0000256" key="1">
    <source>
        <dbReference type="SAM" id="MobiDB-lite"/>
    </source>
</evidence>
<sequence>MLRIWRWPYDSSKSESLDALRILSTLAHKRSTPSKPSPSGRQGSGIQLSGSRYRSSQRTCLRRSSVSWDDDVMTFLVDATAMDPRFKGKVPENEVWERVMEAAVRELSEEDDLVTAVWAEQQTQEDGEEEDLSPKSRGYALEELFAEEDRELKRLLIHKQHTAPTLHERMKSEVEPRRFLTNNKEQVVTWLATLQRTLKRKPEMQERYVAFMQKIFANGHAEIAPPLRKDEEWWYLPTFGVYHPHKPNQIRVVSDSSSQYAGVSLNDMLLTGPDLNNSLLAVLLCFRKEKVAILADIQQMFHCFLVHEDHRNFLRFLWHRDNDINKEVVWYVHNGRTHSSSADGTVCVLRCIYKGHWCCGVPEAVQESGQVEVGFVMGKLKLAPLSEPTIPRLELCAAVLAVDMADLIQDELDLALDATKFYSDSKVVLGYICNEWKRFYAYVYNRVQLRGVAFLIHMARSFKRSNQNGKCKGWHRCNLPRTPEELAQARKVILEATQKAAFAKELSALQANKTLPKKSSLQRLSQTLEDSLI</sequence>
<dbReference type="Pfam" id="PF05380">
    <property type="entry name" value="Peptidase_A17"/>
    <property type="match status" value="1"/>
</dbReference>
<feature type="compositionally biased region" description="Polar residues" evidence="1">
    <location>
        <begin position="33"/>
        <end position="56"/>
    </location>
</feature>
<feature type="region of interest" description="Disordered" evidence="1">
    <location>
        <begin position="28"/>
        <end position="56"/>
    </location>
</feature>
<accession>A0A6A4S8A6</accession>